<evidence type="ECO:0000256" key="5">
    <source>
        <dbReference type="SAM" id="Phobius"/>
    </source>
</evidence>
<dbReference type="InterPro" id="IPR007829">
    <property type="entry name" value="TM2"/>
</dbReference>
<evidence type="ECO:0000313" key="8">
    <source>
        <dbReference type="Proteomes" id="UP000244948"/>
    </source>
</evidence>
<dbReference type="Proteomes" id="UP000244948">
    <property type="component" value="Unassembled WGS sequence"/>
</dbReference>
<evidence type="ECO:0000256" key="3">
    <source>
        <dbReference type="ARBA" id="ARBA00022989"/>
    </source>
</evidence>
<dbReference type="PANTHER" id="PTHR21016">
    <property type="entry name" value="BETA-AMYLOID BINDING PROTEIN-RELATED"/>
    <property type="match status" value="1"/>
</dbReference>
<evidence type="ECO:0000259" key="6">
    <source>
        <dbReference type="Pfam" id="PF05154"/>
    </source>
</evidence>
<evidence type="ECO:0000256" key="1">
    <source>
        <dbReference type="ARBA" id="ARBA00004141"/>
    </source>
</evidence>
<keyword evidence="8" id="KW-1185">Reference proteome</keyword>
<evidence type="ECO:0000256" key="4">
    <source>
        <dbReference type="ARBA" id="ARBA00023136"/>
    </source>
</evidence>
<feature type="transmembrane region" description="Helical" evidence="5">
    <location>
        <begin position="100"/>
        <end position="121"/>
    </location>
</feature>
<dbReference type="InterPro" id="IPR050932">
    <property type="entry name" value="TM2D1-3-like"/>
</dbReference>
<comment type="caution">
    <text evidence="7">The sequence shown here is derived from an EMBL/GenBank/DDBJ whole genome shotgun (WGS) entry which is preliminary data.</text>
</comment>
<organism evidence="7 8">
    <name type="scientific">Ignatzschineria indica</name>
    <dbReference type="NCBI Taxonomy" id="472583"/>
    <lineage>
        <taxon>Bacteria</taxon>
        <taxon>Pseudomonadati</taxon>
        <taxon>Pseudomonadota</taxon>
        <taxon>Gammaproteobacteria</taxon>
        <taxon>Cardiobacteriales</taxon>
        <taxon>Ignatzschineriaceae</taxon>
        <taxon>Ignatzschineria</taxon>
    </lineage>
</organism>
<protein>
    <recommendedName>
        <fullName evidence="6">TM2 domain-containing protein</fullName>
    </recommendedName>
</protein>
<comment type="subcellular location">
    <subcellularLocation>
        <location evidence="1">Membrane</location>
        <topology evidence="1">Multi-pass membrane protein</topology>
    </subcellularLocation>
</comment>
<accession>A0A2U2AI98</accession>
<dbReference type="Pfam" id="PF05154">
    <property type="entry name" value="TM2"/>
    <property type="match status" value="1"/>
</dbReference>
<keyword evidence="2 5" id="KW-0812">Transmembrane</keyword>
<dbReference type="GO" id="GO:0016020">
    <property type="term" value="C:membrane"/>
    <property type="evidence" value="ECO:0007669"/>
    <property type="project" value="UniProtKB-SubCell"/>
</dbReference>
<proteinExistence type="predicted"/>
<evidence type="ECO:0000313" key="7">
    <source>
        <dbReference type="EMBL" id="PWD82309.1"/>
    </source>
</evidence>
<gene>
    <name evidence="7" type="ORF">DC082_09680</name>
</gene>
<dbReference type="AlphaFoldDB" id="A0A2U2AI98"/>
<evidence type="ECO:0000256" key="2">
    <source>
        <dbReference type="ARBA" id="ARBA00022692"/>
    </source>
</evidence>
<reference evidence="7 8" key="1">
    <citation type="journal article" date="2018" name="Genome Announc.">
        <title>Ignatzschineria cameli sp. nov., isolated from necrotic foot tissue of dromedaries (Camelus dromedarius) and associated maggots (Wohlfahrtia species) in Dubai.</title>
        <authorList>
            <person name="Tsang C.C."/>
            <person name="Tang J.Y."/>
            <person name="Fong J.Y."/>
            <person name="Kinne J."/>
            <person name="Lee H.H."/>
            <person name="Joseph M."/>
            <person name="Jose S."/>
            <person name="Schuster R.K."/>
            <person name="Tang Y."/>
            <person name="Sivakumar S."/>
            <person name="Chen J.H."/>
            <person name="Teng J.L."/>
            <person name="Lau S.K."/>
            <person name="Wernery U."/>
            <person name="Woo P.C."/>
        </authorList>
    </citation>
    <scope>NUCLEOTIDE SEQUENCE [LARGE SCALE GENOMIC DNA]</scope>
    <source>
        <strain evidence="7 8">KCTC 22643</strain>
    </source>
</reference>
<dbReference type="PANTHER" id="PTHR21016:SF25">
    <property type="entry name" value="TM2 DOMAIN-CONTAINING PROTEIN DDB_G0277895-RELATED"/>
    <property type="match status" value="1"/>
</dbReference>
<keyword evidence="4 5" id="KW-0472">Membrane</keyword>
<sequence>MKNLYHRRIDQSDEFNVEERSILVNSHNQEFINTYLAINANKYPKEALTTVTSILHRLNESQQAALHALPIKDPTLALLLSFFFGSFAVDRFYIGNILLGILKLITIGGLGIWTVIDWFIISKQTRQRNLDLLLKFADQL</sequence>
<dbReference type="EMBL" id="QEWR01000007">
    <property type="protein sequence ID" value="PWD82309.1"/>
    <property type="molecule type" value="Genomic_DNA"/>
</dbReference>
<name>A0A2U2AI98_9GAMM</name>
<keyword evidence="3 5" id="KW-1133">Transmembrane helix</keyword>
<feature type="domain" description="TM2" evidence="6">
    <location>
        <begin position="72"/>
        <end position="119"/>
    </location>
</feature>